<keyword evidence="4 6" id="KW-0238">DNA-binding</keyword>
<accession>A0A068EZ71</accession>
<evidence type="ECO:0000256" key="6">
    <source>
        <dbReference type="RuleBase" id="RU365089"/>
    </source>
</evidence>
<dbReference type="PANTHER" id="PTHR33217">
    <property type="entry name" value="TRANSPOSASE FOR INSERTION SEQUENCE ELEMENT IS1081"/>
    <property type="match status" value="1"/>
</dbReference>
<dbReference type="KEGG" id="geo:Geob_1036"/>
<evidence type="ECO:0000256" key="7">
    <source>
        <dbReference type="SAM" id="MobiDB-lite"/>
    </source>
</evidence>
<evidence type="ECO:0000256" key="2">
    <source>
        <dbReference type="ARBA" id="ARBA00010961"/>
    </source>
</evidence>
<dbReference type="STRING" id="316067.Geob_1036"/>
<comment type="similarity">
    <text evidence="2 6">Belongs to the transposase mutator family.</text>
</comment>
<dbReference type="Pfam" id="PF00872">
    <property type="entry name" value="Transposase_mut"/>
    <property type="match status" value="1"/>
</dbReference>
<feature type="region of interest" description="Disordered" evidence="7">
    <location>
        <begin position="50"/>
        <end position="71"/>
    </location>
</feature>
<dbReference type="InterPro" id="IPR001207">
    <property type="entry name" value="Transposase_mutator"/>
</dbReference>
<dbReference type="HOGENOM" id="CLU_036805_12_0_7"/>
<keyword evidence="3 6" id="KW-0815">Transposition</keyword>
<dbReference type="eggNOG" id="COG3328">
    <property type="taxonomic scope" value="Bacteria"/>
</dbReference>
<dbReference type="GO" id="GO:0006313">
    <property type="term" value="P:DNA transposition"/>
    <property type="evidence" value="ECO:0007669"/>
    <property type="project" value="UniProtKB-UniRule"/>
</dbReference>
<dbReference type="AlphaFoldDB" id="A0A068EZ71"/>
<gene>
    <name evidence="8" type="ordered locus">Geob_1036</name>
</gene>
<evidence type="ECO:0000256" key="1">
    <source>
        <dbReference type="ARBA" id="ARBA00002190"/>
    </source>
</evidence>
<dbReference type="GO" id="GO:0003677">
    <property type="term" value="F:DNA binding"/>
    <property type="evidence" value="ECO:0007669"/>
    <property type="project" value="UniProtKB-UniRule"/>
</dbReference>
<keyword evidence="5 6" id="KW-0233">DNA recombination</keyword>
<dbReference type="NCBIfam" id="NF033543">
    <property type="entry name" value="transpos_IS256"/>
    <property type="match status" value="1"/>
</dbReference>
<name>A0A068EZ71_GEODF</name>
<proteinExistence type="inferred from homology"/>
<evidence type="ECO:0000256" key="3">
    <source>
        <dbReference type="ARBA" id="ARBA00022578"/>
    </source>
</evidence>
<dbReference type="PANTHER" id="PTHR33217:SF5">
    <property type="entry name" value="MUTATOR FAMILY TRANSPOSASE"/>
    <property type="match status" value="1"/>
</dbReference>
<evidence type="ECO:0000256" key="4">
    <source>
        <dbReference type="ARBA" id="ARBA00023125"/>
    </source>
</evidence>
<dbReference type="Proteomes" id="UP000007721">
    <property type="component" value="Chromosome"/>
</dbReference>
<keyword evidence="9" id="KW-1185">Reference proteome</keyword>
<sequence length="404" mass="46166">MATTDELLDALMKDYKKPEDLIGENGLLKQLTKKLLERAMQAEMTEHLGYEKHAPNGANSGNSRNGSYKKTVKGDFGNLEMTVPRDRQSSFEPIIVPKGESRFTGFDDKIISMYARGMTTRDIQGHLEEIYGVEVSPTLVSQVTQAVTEEITLWQNRPLDDVYPIMYLDAVRVKVRHEGRVINKAVYLAIAVTFTGSKKVLGMWTAETEGAKFWLQVVTELKNLGVKDIFIACVDGLKGFPEAIEAVFPKTQVQLCIVHMVRHSLNYVSWKQRKEVADDLKQIYQAATLQQAEANLEAFETKWSATHPTIGKSWCRNWERIIPFFSYPPEIRKAIYTTNAIESLNMSLRKVTKNRASFPNDEAMLKLLYLALKNIEKKWTMPIRDWKSALNQFTIMFEERMPAL</sequence>
<keyword evidence="6" id="KW-0814">Transposable element</keyword>
<dbReference type="PROSITE" id="PS01007">
    <property type="entry name" value="TRANSPOSASE_MUTATOR"/>
    <property type="match status" value="1"/>
</dbReference>
<reference evidence="8 9" key="1">
    <citation type="submission" date="2009-01" db="EMBL/GenBank/DDBJ databases">
        <title>Complete sequence of Geobacter sp. FRC-32.</title>
        <authorList>
            <consortium name="US DOE Joint Genome Institute"/>
            <person name="Lucas S."/>
            <person name="Copeland A."/>
            <person name="Lapidus A."/>
            <person name="Glavina del Rio T."/>
            <person name="Dalin E."/>
            <person name="Tice H."/>
            <person name="Bruce D."/>
            <person name="Goodwin L."/>
            <person name="Pitluck S."/>
            <person name="Saunders E."/>
            <person name="Brettin T."/>
            <person name="Detter J.C."/>
            <person name="Han C."/>
            <person name="Larimer F."/>
            <person name="Land M."/>
            <person name="Hauser L."/>
            <person name="Kyrpides N."/>
            <person name="Ovchinnikova G."/>
            <person name="Kostka J."/>
            <person name="Richardson P."/>
        </authorList>
    </citation>
    <scope>NUCLEOTIDE SEQUENCE [LARGE SCALE GENOMIC DNA]</scope>
    <source>
        <strain evidence="9">DSM 22248 / JCM 15807 / FRC-32</strain>
    </source>
</reference>
<evidence type="ECO:0000256" key="5">
    <source>
        <dbReference type="ARBA" id="ARBA00023172"/>
    </source>
</evidence>
<comment type="function">
    <text evidence="1 6">Required for the transposition of the insertion element.</text>
</comment>
<feature type="compositionally biased region" description="Low complexity" evidence="7">
    <location>
        <begin position="56"/>
        <end position="66"/>
    </location>
</feature>
<protein>
    <recommendedName>
        <fullName evidence="6">Mutator family transposase</fullName>
    </recommendedName>
</protein>
<evidence type="ECO:0000313" key="9">
    <source>
        <dbReference type="Proteomes" id="UP000007721"/>
    </source>
</evidence>
<dbReference type="GO" id="GO:0004803">
    <property type="term" value="F:transposase activity"/>
    <property type="evidence" value="ECO:0007669"/>
    <property type="project" value="UniProtKB-UniRule"/>
</dbReference>
<evidence type="ECO:0000313" key="8">
    <source>
        <dbReference type="EMBL" id="AID57980.1"/>
    </source>
</evidence>
<dbReference type="EMBL" id="CP001390">
    <property type="protein sequence ID" value="AID57980.1"/>
    <property type="molecule type" value="Genomic_DNA"/>
</dbReference>
<organism evidence="8 9">
    <name type="scientific">Geotalea daltonii (strain DSM 22248 / JCM 15807 / FRC-32)</name>
    <name type="common">Geobacter daltonii</name>
    <dbReference type="NCBI Taxonomy" id="316067"/>
    <lineage>
        <taxon>Bacteria</taxon>
        <taxon>Pseudomonadati</taxon>
        <taxon>Thermodesulfobacteriota</taxon>
        <taxon>Desulfuromonadia</taxon>
        <taxon>Geobacterales</taxon>
        <taxon>Geobacteraceae</taxon>
        <taxon>Geotalea</taxon>
    </lineage>
</organism>